<organism evidence="1 2">
    <name type="scientific">Blepharisma stoltei</name>
    <dbReference type="NCBI Taxonomy" id="1481888"/>
    <lineage>
        <taxon>Eukaryota</taxon>
        <taxon>Sar</taxon>
        <taxon>Alveolata</taxon>
        <taxon>Ciliophora</taxon>
        <taxon>Postciliodesmatophora</taxon>
        <taxon>Heterotrichea</taxon>
        <taxon>Heterotrichida</taxon>
        <taxon>Blepharismidae</taxon>
        <taxon>Blepharisma</taxon>
    </lineage>
</organism>
<protein>
    <submittedName>
        <fullName evidence="1">Uncharacterized protein</fullName>
    </submittedName>
</protein>
<dbReference type="AlphaFoldDB" id="A0AAU9IRK8"/>
<dbReference type="Proteomes" id="UP001162131">
    <property type="component" value="Unassembled WGS sequence"/>
</dbReference>
<accession>A0AAU9IRK8</accession>
<dbReference type="InterPro" id="IPR008560">
    <property type="entry name" value="DUF842_euk"/>
</dbReference>
<dbReference type="Pfam" id="PF05811">
    <property type="entry name" value="DUF842"/>
    <property type="match status" value="1"/>
</dbReference>
<evidence type="ECO:0000313" key="1">
    <source>
        <dbReference type="EMBL" id="CAG9316366.1"/>
    </source>
</evidence>
<keyword evidence="2" id="KW-1185">Reference proteome</keyword>
<reference evidence="1" key="1">
    <citation type="submission" date="2021-09" db="EMBL/GenBank/DDBJ databases">
        <authorList>
            <consortium name="AG Swart"/>
            <person name="Singh M."/>
            <person name="Singh A."/>
            <person name="Seah K."/>
            <person name="Emmerich C."/>
        </authorList>
    </citation>
    <scope>NUCLEOTIDE SEQUENCE</scope>
    <source>
        <strain evidence="1">ATCC30299</strain>
    </source>
</reference>
<sequence length="129" mass="14623">MESIARKLGIKLLDAEHEYSEEFEPELKLISAKSFACMSNCYKSDAPFQDCNLCSRKCSLTLAKAQTELEGTINHVNSSFKNCTKGCAYKFGEEEIPENVKCFEDCFNSSYAILAEHKDRVKAKLKEFL</sequence>
<proteinExistence type="predicted"/>
<evidence type="ECO:0000313" key="2">
    <source>
        <dbReference type="Proteomes" id="UP001162131"/>
    </source>
</evidence>
<name>A0AAU9IRK8_9CILI</name>
<dbReference type="EMBL" id="CAJZBQ010000015">
    <property type="protein sequence ID" value="CAG9316366.1"/>
    <property type="molecule type" value="Genomic_DNA"/>
</dbReference>
<gene>
    <name evidence="1" type="ORF">BSTOLATCC_MIC15797</name>
</gene>
<comment type="caution">
    <text evidence="1">The sequence shown here is derived from an EMBL/GenBank/DDBJ whole genome shotgun (WGS) entry which is preliminary data.</text>
</comment>